<proteinExistence type="predicted"/>
<sequence>MVNPTPLHKHSGFHVKLGFVPLLDSAPLIVARELGLFDAEGLEVELIREESWASLRDKVSFGLVDGGHMLAPMPLNMSLAEGRPRVPIIVGMVLSRNGNGITLNNTIYNHLIMSGAEPDDPIATAAALVQLAHSRGEPIRLASVSPWSCHDLQLRDWLATAGPDAQSQVQIIPVSPVQMADAFRAEAVEGCCVGEPWNSLLEYEQLGRILHSGHQIWQNAAEKVLGMRADWTEQHATMHRHLIRALLAACQWLDNDYNHGLLREILARPEYLGERINALDSHPYSLFHPRLHQHFFRHSANFPWVSQGHWLASRLASRQQLGRVTGDMVRQVFRPDLFRDAAASMGIDTPVIDSKTEGRHQKPFTLSGRYGPVRVASDRLLGEQLHDWKAEAAD</sequence>
<reference evidence="6 7" key="1">
    <citation type="submission" date="2019-04" db="EMBL/GenBank/DDBJ databases">
        <authorList>
            <person name="Park S."/>
            <person name="Yoon J.-H."/>
        </authorList>
    </citation>
    <scope>NUCLEOTIDE SEQUENCE [LARGE SCALE GENOMIC DNA]</scope>
    <source>
        <strain evidence="6 7">HJM-18</strain>
    </source>
</reference>
<evidence type="ECO:0000256" key="4">
    <source>
        <dbReference type="ARBA" id="ARBA00022519"/>
    </source>
</evidence>
<dbReference type="SUPFAM" id="SSF53850">
    <property type="entry name" value="Periplasmic binding protein-like II"/>
    <property type="match status" value="1"/>
</dbReference>
<evidence type="ECO:0000256" key="1">
    <source>
        <dbReference type="ARBA" id="ARBA00004308"/>
    </source>
</evidence>
<evidence type="ECO:0000256" key="5">
    <source>
        <dbReference type="ARBA" id="ARBA00023136"/>
    </source>
</evidence>
<dbReference type="InterPro" id="IPR044527">
    <property type="entry name" value="NrtA/CpmA_ABC-bd_dom"/>
</dbReference>
<keyword evidence="7" id="KW-1185">Reference proteome</keyword>
<dbReference type="Pfam" id="PF13379">
    <property type="entry name" value="NMT1_2"/>
    <property type="match status" value="1"/>
</dbReference>
<evidence type="ECO:0000256" key="2">
    <source>
        <dbReference type="ARBA" id="ARBA00022448"/>
    </source>
</evidence>
<protein>
    <submittedName>
        <fullName evidence="6">Nitrate transporter</fullName>
    </submittedName>
</protein>
<dbReference type="CDD" id="cd13553">
    <property type="entry name" value="PBP2_NrtA_CpmA_like"/>
    <property type="match status" value="1"/>
</dbReference>
<dbReference type="PANTHER" id="PTHR30024">
    <property type="entry name" value="ALIPHATIC SULFONATES-BINDING PROTEIN-RELATED"/>
    <property type="match status" value="1"/>
</dbReference>
<evidence type="ECO:0000313" key="6">
    <source>
        <dbReference type="EMBL" id="TGN39353.1"/>
    </source>
</evidence>
<dbReference type="Gene3D" id="3.40.190.10">
    <property type="entry name" value="Periplasmic binding protein-like II"/>
    <property type="match status" value="2"/>
</dbReference>
<keyword evidence="5" id="KW-0472">Membrane</keyword>
<gene>
    <name evidence="6" type="ORF">E5Q11_11990</name>
</gene>
<evidence type="ECO:0000313" key="7">
    <source>
        <dbReference type="Proteomes" id="UP000298325"/>
    </source>
</evidence>
<evidence type="ECO:0000256" key="3">
    <source>
        <dbReference type="ARBA" id="ARBA00022475"/>
    </source>
</evidence>
<dbReference type="AlphaFoldDB" id="A0A4Z1C088"/>
<dbReference type="Proteomes" id="UP000298325">
    <property type="component" value="Unassembled WGS sequence"/>
</dbReference>
<dbReference type="PANTHER" id="PTHR30024:SF43">
    <property type="entry name" value="BLL4572 PROTEIN"/>
    <property type="match status" value="1"/>
</dbReference>
<comment type="subcellular location">
    <subcellularLocation>
        <location evidence="1">Endomembrane system</location>
    </subcellularLocation>
</comment>
<organism evidence="6 7">
    <name type="scientific">Marinobacter confluentis</name>
    <dbReference type="NCBI Taxonomy" id="1697557"/>
    <lineage>
        <taxon>Bacteria</taxon>
        <taxon>Pseudomonadati</taxon>
        <taxon>Pseudomonadota</taxon>
        <taxon>Gammaproteobacteria</taxon>
        <taxon>Pseudomonadales</taxon>
        <taxon>Marinobacteraceae</taxon>
        <taxon>Marinobacter</taxon>
    </lineage>
</organism>
<dbReference type="RefSeq" id="WP_135803662.1">
    <property type="nucleotide sequence ID" value="NZ_SRPF01000003.1"/>
</dbReference>
<keyword evidence="2" id="KW-0813">Transport</keyword>
<accession>A0A4Z1C088</accession>
<dbReference type="GO" id="GO:0012505">
    <property type="term" value="C:endomembrane system"/>
    <property type="evidence" value="ECO:0007669"/>
    <property type="project" value="UniProtKB-SubCell"/>
</dbReference>
<name>A0A4Z1C088_9GAMM</name>
<keyword evidence="3" id="KW-1003">Cell membrane</keyword>
<keyword evidence="4" id="KW-0997">Cell inner membrane</keyword>
<dbReference type="EMBL" id="SRPF01000003">
    <property type="protein sequence ID" value="TGN39353.1"/>
    <property type="molecule type" value="Genomic_DNA"/>
</dbReference>
<comment type="caution">
    <text evidence="6">The sequence shown here is derived from an EMBL/GenBank/DDBJ whole genome shotgun (WGS) entry which is preliminary data.</text>
</comment>
<dbReference type="OrthoDB" id="9815454at2"/>